<feature type="region of interest" description="Disordered" evidence="1">
    <location>
        <begin position="163"/>
        <end position="440"/>
    </location>
</feature>
<dbReference type="Gene3D" id="3.30.1520.10">
    <property type="entry name" value="Phox-like domain"/>
    <property type="match status" value="1"/>
</dbReference>
<feature type="compositionally biased region" description="Low complexity" evidence="1">
    <location>
        <begin position="313"/>
        <end position="332"/>
    </location>
</feature>
<dbReference type="PROSITE" id="PS50195">
    <property type="entry name" value="PX"/>
    <property type="match status" value="1"/>
</dbReference>
<feature type="region of interest" description="Disordered" evidence="1">
    <location>
        <begin position="469"/>
        <end position="492"/>
    </location>
</feature>
<protein>
    <recommendedName>
        <fullName evidence="2">PX domain-containing protein</fullName>
    </recommendedName>
</protein>
<dbReference type="Pfam" id="PF00787">
    <property type="entry name" value="PX"/>
    <property type="match status" value="1"/>
</dbReference>
<dbReference type="RefSeq" id="XP_014159455.1">
    <property type="nucleotide sequence ID" value="XM_014303980.1"/>
</dbReference>
<dbReference type="PANTHER" id="PTHR10555">
    <property type="entry name" value="SORTING NEXIN"/>
    <property type="match status" value="1"/>
</dbReference>
<evidence type="ECO:0000256" key="1">
    <source>
        <dbReference type="SAM" id="MobiDB-lite"/>
    </source>
</evidence>
<dbReference type="GO" id="GO:0005768">
    <property type="term" value="C:endosome"/>
    <property type="evidence" value="ECO:0007669"/>
    <property type="project" value="TreeGrafter"/>
</dbReference>
<feature type="compositionally biased region" description="Polar residues" evidence="1">
    <location>
        <begin position="171"/>
        <end position="182"/>
    </location>
</feature>
<dbReference type="GeneID" id="25902779"/>
<name>A0A0L0GBC6_9EUKA</name>
<keyword evidence="4" id="KW-1185">Reference proteome</keyword>
<gene>
    <name evidence="3" type="ORF">SARC_02275</name>
</gene>
<dbReference type="InterPro" id="IPR036871">
    <property type="entry name" value="PX_dom_sf"/>
</dbReference>
<feature type="compositionally biased region" description="Basic and acidic residues" evidence="1">
    <location>
        <begin position="297"/>
        <end position="307"/>
    </location>
</feature>
<dbReference type="SUPFAM" id="SSF64268">
    <property type="entry name" value="PX domain"/>
    <property type="match status" value="1"/>
</dbReference>
<dbReference type="PANTHER" id="PTHR10555:SF170">
    <property type="entry name" value="FI18122P1"/>
    <property type="match status" value="1"/>
</dbReference>
<dbReference type="OrthoDB" id="76516at2759"/>
<feature type="compositionally biased region" description="Polar residues" evidence="1">
    <location>
        <begin position="375"/>
        <end position="406"/>
    </location>
</feature>
<reference evidence="3 4" key="1">
    <citation type="submission" date="2011-02" db="EMBL/GenBank/DDBJ databases">
        <title>The Genome Sequence of Sphaeroforma arctica JP610.</title>
        <authorList>
            <consortium name="The Broad Institute Genome Sequencing Platform"/>
            <person name="Russ C."/>
            <person name="Cuomo C."/>
            <person name="Young S.K."/>
            <person name="Zeng Q."/>
            <person name="Gargeya S."/>
            <person name="Alvarado L."/>
            <person name="Berlin A."/>
            <person name="Chapman S.B."/>
            <person name="Chen Z."/>
            <person name="Freedman E."/>
            <person name="Gellesch M."/>
            <person name="Goldberg J."/>
            <person name="Griggs A."/>
            <person name="Gujja S."/>
            <person name="Heilman E."/>
            <person name="Heiman D."/>
            <person name="Howarth C."/>
            <person name="Mehta T."/>
            <person name="Neiman D."/>
            <person name="Pearson M."/>
            <person name="Roberts A."/>
            <person name="Saif S."/>
            <person name="Shea T."/>
            <person name="Shenoy N."/>
            <person name="Sisk P."/>
            <person name="Stolte C."/>
            <person name="Sykes S."/>
            <person name="White J."/>
            <person name="Yandava C."/>
            <person name="Burger G."/>
            <person name="Gray M.W."/>
            <person name="Holland P.W.H."/>
            <person name="King N."/>
            <person name="Lang F.B.F."/>
            <person name="Roger A.J."/>
            <person name="Ruiz-Trillo I."/>
            <person name="Haas B."/>
            <person name="Nusbaum C."/>
            <person name="Birren B."/>
        </authorList>
    </citation>
    <scope>NUCLEOTIDE SEQUENCE [LARGE SCALE GENOMIC DNA]</scope>
    <source>
        <strain evidence="3 4">JP610</strain>
    </source>
</reference>
<dbReference type="eggNOG" id="KOG2101">
    <property type="taxonomic scope" value="Eukaryota"/>
</dbReference>
<sequence>MELVVPPDSFNNGQQLRGACEPTISSNLAGNTRRTSQSSRGSESCIDACQVSVTEYTIHKATFPYAVFTVLVKWGPTEQIQVLRRYNDFVELRSLLAISFPPPIIAGLVLPRKRWFKRNKFEPEFMEDRQRGLETFLRQIVTSPVLFGVKVVQDFLGPGWKKAPPLRKLQSRNNSPNMSPASLKNGRHVNHTVSNLGQGKRAQYAPAPEKKLSSSDTAQRDGASPHTPPAKPPHSTVDVVAHSKNNGCAYTQRSSRNSTDKAVESVPVDTNTAESSGKEESTSPTRSWGEGLTSLFSRDREKDKASDQDTDMNNNSGNHSNSSSNNMSINTNHTDEYSKGAPVTGSADHIDVSKPPTPPKRTMLLSGFLQPANKYRTNSPTSPRLGAPNNNRKTSESGYNQASPRSSPLGARRNSTDNQNTVRRQHHHHHSRIRKLPIPPTLTSGLAHPIYVAINPKVLSLRRMFDTEKGSVKHGTPPTGATALQGDGENRSSVPIALPPDGFFDDVFPTGDVIMKQQNFQKEYYSRRFKKMKDPAKLYRPNVLSVRNERGFR</sequence>
<organism evidence="3 4">
    <name type="scientific">Sphaeroforma arctica JP610</name>
    <dbReference type="NCBI Taxonomy" id="667725"/>
    <lineage>
        <taxon>Eukaryota</taxon>
        <taxon>Ichthyosporea</taxon>
        <taxon>Ichthyophonida</taxon>
        <taxon>Sphaeroforma</taxon>
    </lineage>
</organism>
<evidence type="ECO:0000313" key="3">
    <source>
        <dbReference type="EMBL" id="KNC85553.1"/>
    </source>
</evidence>
<feature type="domain" description="PX" evidence="2">
    <location>
        <begin position="46"/>
        <end position="163"/>
    </location>
</feature>
<dbReference type="InterPro" id="IPR001683">
    <property type="entry name" value="PX_dom"/>
</dbReference>
<dbReference type="EMBL" id="KQ241696">
    <property type="protein sequence ID" value="KNC85553.1"/>
    <property type="molecule type" value="Genomic_DNA"/>
</dbReference>
<dbReference type="SMART" id="SM00312">
    <property type="entry name" value="PX"/>
    <property type="match status" value="1"/>
</dbReference>
<dbReference type="GO" id="GO:0035091">
    <property type="term" value="F:phosphatidylinositol binding"/>
    <property type="evidence" value="ECO:0007669"/>
    <property type="project" value="InterPro"/>
</dbReference>
<dbReference type="CDD" id="cd06093">
    <property type="entry name" value="PX_domain"/>
    <property type="match status" value="1"/>
</dbReference>
<proteinExistence type="predicted"/>
<feature type="compositionally biased region" description="Polar residues" evidence="1">
    <location>
        <begin position="243"/>
        <end position="257"/>
    </location>
</feature>
<dbReference type="AlphaFoldDB" id="A0A0L0GBC6"/>
<dbReference type="Proteomes" id="UP000054560">
    <property type="component" value="Unassembled WGS sequence"/>
</dbReference>
<evidence type="ECO:0000313" key="4">
    <source>
        <dbReference type="Proteomes" id="UP000054560"/>
    </source>
</evidence>
<accession>A0A0L0GBC6</accession>
<evidence type="ECO:0000259" key="2">
    <source>
        <dbReference type="PROSITE" id="PS50195"/>
    </source>
</evidence>
<feature type="compositionally biased region" description="Basic residues" evidence="1">
    <location>
        <begin position="423"/>
        <end position="435"/>
    </location>
</feature>
<dbReference type="STRING" id="667725.A0A0L0GBC6"/>